<evidence type="ECO:0000256" key="1">
    <source>
        <dbReference type="SAM" id="MobiDB-lite"/>
    </source>
</evidence>
<dbReference type="EMBL" id="CADCTG010000351">
    <property type="protein sequence ID" value="CAA9287635.1"/>
    <property type="molecule type" value="Genomic_DNA"/>
</dbReference>
<feature type="compositionally biased region" description="Low complexity" evidence="1">
    <location>
        <begin position="100"/>
        <end position="131"/>
    </location>
</feature>
<feature type="compositionally biased region" description="Basic residues" evidence="1">
    <location>
        <begin position="90"/>
        <end position="99"/>
    </location>
</feature>
<sequence length="204" mass="20425">DEGTRRAAGRSAPGPDRPPRRQLQPGPRRAPARGRAGVGGARIGPGLAAGLARQPVEAVPRHGALRGAARLGAADRGRPARGRHGDRGAARHPLHRRHPGAVAGALPARPLRAAARGRQPPATAALAALAGDRADHAHRGGAAAGRHAAGARRAGGAAAGAPPASPRGLVPRKARGTCPLVLDPRAGASGLGHRHPSALRRAAL</sequence>
<dbReference type="AlphaFoldDB" id="A0A6J4JUJ6"/>
<feature type="compositionally biased region" description="Low complexity" evidence="1">
    <location>
        <begin position="21"/>
        <end position="35"/>
    </location>
</feature>
<dbReference type="EC" id="2.7.7.18" evidence="2"/>
<keyword evidence="2" id="KW-0808">Transferase</keyword>
<dbReference type="GO" id="GO:0004515">
    <property type="term" value="F:nicotinate-nucleotide adenylyltransferase activity"/>
    <property type="evidence" value="ECO:0007669"/>
    <property type="project" value="UniProtKB-EC"/>
</dbReference>
<protein>
    <submittedName>
        <fullName evidence="2">Nicotinate-nucleotide adenylyltransferase</fullName>
        <ecNumber evidence="2">2.7.7.18</ecNumber>
    </submittedName>
</protein>
<feature type="region of interest" description="Disordered" evidence="1">
    <location>
        <begin position="61"/>
        <end position="204"/>
    </location>
</feature>
<keyword evidence="2" id="KW-0548">Nucleotidyltransferase</keyword>
<accession>A0A6J4JUJ6</accession>
<feature type="non-terminal residue" evidence="2">
    <location>
        <position position="1"/>
    </location>
</feature>
<feature type="compositionally biased region" description="Low complexity" evidence="1">
    <location>
        <begin position="61"/>
        <end position="72"/>
    </location>
</feature>
<feature type="compositionally biased region" description="Basic residues" evidence="1">
    <location>
        <begin position="192"/>
        <end position="204"/>
    </location>
</feature>
<feature type="compositionally biased region" description="Low complexity" evidence="1">
    <location>
        <begin position="140"/>
        <end position="161"/>
    </location>
</feature>
<name>A0A6J4JUJ6_9PROT</name>
<feature type="non-terminal residue" evidence="2">
    <location>
        <position position="204"/>
    </location>
</feature>
<gene>
    <name evidence="2" type="ORF">AVDCRST_MAG08-4358</name>
</gene>
<evidence type="ECO:0000313" key="2">
    <source>
        <dbReference type="EMBL" id="CAA9287635.1"/>
    </source>
</evidence>
<proteinExistence type="predicted"/>
<feature type="region of interest" description="Disordered" evidence="1">
    <location>
        <begin position="1"/>
        <end position="46"/>
    </location>
</feature>
<feature type="compositionally biased region" description="Basic and acidic residues" evidence="1">
    <location>
        <begin position="73"/>
        <end position="89"/>
    </location>
</feature>
<organism evidence="2">
    <name type="scientific">uncultured Acetobacteraceae bacterium</name>
    <dbReference type="NCBI Taxonomy" id="169975"/>
    <lineage>
        <taxon>Bacteria</taxon>
        <taxon>Pseudomonadati</taxon>
        <taxon>Pseudomonadota</taxon>
        <taxon>Alphaproteobacteria</taxon>
        <taxon>Acetobacterales</taxon>
        <taxon>Acetobacteraceae</taxon>
        <taxon>environmental samples</taxon>
    </lineage>
</organism>
<reference evidence="2" key="1">
    <citation type="submission" date="2020-02" db="EMBL/GenBank/DDBJ databases">
        <authorList>
            <person name="Meier V. D."/>
        </authorList>
    </citation>
    <scope>NUCLEOTIDE SEQUENCE</scope>
    <source>
        <strain evidence="2">AVDCRST_MAG08</strain>
    </source>
</reference>